<feature type="domain" description="Ketosynthase family 3 (KS3)" evidence="7">
    <location>
        <begin position="335"/>
        <end position="776"/>
    </location>
</feature>
<keyword evidence="5" id="KW-0808">Transferase</keyword>
<keyword evidence="10" id="KW-1185">Reference proteome</keyword>
<proteinExistence type="inferred from homology"/>
<dbReference type="Pfam" id="PF08659">
    <property type="entry name" value="KR"/>
    <property type="match status" value="1"/>
</dbReference>
<dbReference type="SMART" id="SM00825">
    <property type="entry name" value="PKS_KS"/>
    <property type="match status" value="1"/>
</dbReference>
<dbReference type="InterPro" id="IPR036291">
    <property type="entry name" value="NAD(P)-bd_dom_sf"/>
</dbReference>
<feature type="region of interest" description="Disordered" evidence="6">
    <location>
        <begin position="1115"/>
        <end position="1136"/>
    </location>
</feature>
<feature type="region of interest" description="C-terminal hotdog fold" evidence="4">
    <location>
        <begin position="1774"/>
        <end position="1922"/>
    </location>
</feature>
<dbReference type="InterPro" id="IPR042104">
    <property type="entry name" value="PKS_dehydratase_sf"/>
</dbReference>
<dbReference type="InterPro" id="IPR014030">
    <property type="entry name" value="Ketoacyl_synth_N"/>
</dbReference>
<feature type="region of interest" description="Disordered" evidence="6">
    <location>
        <begin position="1764"/>
        <end position="1783"/>
    </location>
</feature>
<feature type="region of interest" description="Disordered" evidence="6">
    <location>
        <begin position="254"/>
        <end position="333"/>
    </location>
</feature>
<dbReference type="GO" id="GO:0004312">
    <property type="term" value="F:fatty acid synthase activity"/>
    <property type="evidence" value="ECO:0007669"/>
    <property type="project" value="TreeGrafter"/>
</dbReference>
<evidence type="ECO:0000313" key="10">
    <source>
        <dbReference type="Proteomes" id="UP000187486"/>
    </source>
</evidence>
<feature type="compositionally biased region" description="Low complexity" evidence="6">
    <location>
        <begin position="310"/>
        <end position="329"/>
    </location>
</feature>
<dbReference type="Pfam" id="PF00109">
    <property type="entry name" value="ketoacyl-synt"/>
    <property type="match status" value="2"/>
</dbReference>
<keyword evidence="3" id="KW-0560">Oxidoreductase</keyword>
<reference evidence="9 10" key="1">
    <citation type="submission" date="2016-01" db="EMBL/GenBank/DDBJ databases">
        <title>Amycolatopsis coloradensis genome sequencing and assembly.</title>
        <authorList>
            <person name="Mayilraj S."/>
        </authorList>
    </citation>
    <scope>NUCLEOTIDE SEQUENCE [LARGE SCALE GENOMIC DNA]</scope>
    <source>
        <strain evidence="9 10">DSM 44225</strain>
    </source>
</reference>
<accession>A0A1R0L3S0</accession>
<dbReference type="SMART" id="SM00822">
    <property type="entry name" value="PKS_KR"/>
    <property type="match status" value="1"/>
</dbReference>
<dbReference type="InterPro" id="IPR016039">
    <property type="entry name" value="Thiolase-like"/>
</dbReference>
<dbReference type="InterPro" id="IPR014031">
    <property type="entry name" value="Ketoacyl_synth_C"/>
</dbReference>
<dbReference type="InterPro" id="IPR049900">
    <property type="entry name" value="PKS_mFAS_DH"/>
</dbReference>
<keyword evidence="2" id="KW-0597">Phosphoprotein</keyword>
<organism evidence="9 10">
    <name type="scientific">Amycolatopsis coloradensis</name>
    <dbReference type="NCBI Taxonomy" id="76021"/>
    <lineage>
        <taxon>Bacteria</taxon>
        <taxon>Bacillati</taxon>
        <taxon>Actinomycetota</taxon>
        <taxon>Actinomycetes</taxon>
        <taxon>Pseudonocardiales</taxon>
        <taxon>Pseudonocardiaceae</taxon>
        <taxon>Amycolatopsis</taxon>
    </lineage>
</organism>
<dbReference type="Gene3D" id="3.40.47.10">
    <property type="match status" value="2"/>
</dbReference>
<dbReference type="PANTHER" id="PTHR43775">
    <property type="entry name" value="FATTY ACID SYNTHASE"/>
    <property type="match status" value="1"/>
</dbReference>
<dbReference type="GO" id="GO:0016491">
    <property type="term" value="F:oxidoreductase activity"/>
    <property type="evidence" value="ECO:0007669"/>
    <property type="project" value="UniProtKB-KW"/>
</dbReference>
<dbReference type="InterPro" id="IPR057326">
    <property type="entry name" value="KR_dom"/>
</dbReference>
<dbReference type="Pfam" id="PF21089">
    <property type="entry name" value="PKS_DH_N"/>
    <property type="match status" value="1"/>
</dbReference>
<dbReference type="Gene3D" id="3.40.50.720">
    <property type="entry name" value="NAD(P)-binding Rossmann-like Domain"/>
    <property type="match status" value="2"/>
</dbReference>
<dbReference type="PRINTS" id="PR00080">
    <property type="entry name" value="SDRFAMILY"/>
</dbReference>
<dbReference type="Proteomes" id="UP000187486">
    <property type="component" value="Unassembled WGS sequence"/>
</dbReference>
<dbReference type="PROSITE" id="PS52004">
    <property type="entry name" value="KS3_2"/>
    <property type="match status" value="1"/>
</dbReference>
<feature type="compositionally biased region" description="Low complexity" evidence="6">
    <location>
        <begin position="1764"/>
        <end position="1775"/>
    </location>
</feature>
<evidence type="ECO:0000256" key="1">
    <source>
        <dbReference type="ARBA" id="ARBA00022450"/>
    </source>
</evidence>
<dbReference type="Pfam" id="PF02801">
    <property type="entry name" value="Ketoacyl-synt_C"/>
    <property type="match status" value="1"/>
</dbReference>
<evidence type="ECO:0000256" key="5">
    <source>
        <dbReference type="RuleBase" id="RU003694"/>
    </source>
</evidence>
<dbReference type="InterPro" id="IPR050091">
    <property type="entry name" value="PKS_NRPS_Biosynth_Enz"/>
</dbReference>
<dbReference type="GO" id="GO:0005737">
    <property type="term" value="C:cytoplasm"/>
    <property type="evidence" value="ECO:0007669"/>
    <property type="project" value="TreeGrafter"/>
</dbReference>
<evidence type="ECO:0000259" key="8">
    <source>
        <dbReference type="PROSITE" id="PS52019"/>
    </source>
</evidence>
<dbReference type="GO" id="GO:0005886">
    <property type="term" value="C:plasma membrane"/>
    <property type="evidence" value="ECO:0007669"/>
    <property type="project" value="TreeGrafter"/>
</dbReference>
<comment type="similarity">
    <text evidence="5">Belongs to the thiolase-like superfamily. Beta-ketoacyl-ACP synthases family.</text>
</comment>
<dbReference type="InterPro" id="IPR020841">
    <property type="entry name" value="PKS_Beta-ketoAc_synthase_dom"/>
</dbReference>
<evidence type="ECO:0000256" key="4">
    <source>
        <dbReference type="PROSITE-ProRule" id="PRU01363"/>
    </source>
</evidence>
<feature type="region of interest" description="N-terminal hotdog fold" evidence="4">
    <location>
        <begin position="1635"/>
        <end position="1756"/>
    </location>
</feature>
<protein>
    <submittedName>
        <fullName evidence="9">Uncharacterized protein</fullName>
    </submittedName>
</protein>
<dbReference type="SUPFAM" id="SSF51735">
    <property type="entry name" value="NAD(P)-binding Rossmann-fold domains"/>
    <property type="match status" value="3"/>
</dbReference>
<sequence length="1928" mass="204037">MPNEFAGKVVLVTGGGKGVGRAIAREFASLGAHVVVNYFHSEQAARRVAAEIAEAGGSSELIRASVAKAADVTAMFETVRERSGRLDVLVNNAARGVLAAADSLTDAEWLKVFDVNVHGARRCARAALPLLAETGGSVVNVSSIGAGMVVDNYAAIGVGKAALEALSRYLAVEFAASGVRVNVASAGLLDNPTAELFPGNAALRETSVASAPLGRLGTEEELARLVTALASPRMSWVTGQSVLADGGLSLGHAMLRPNSPAGAASDPPVTSAPDPEPAPPAEVPRARTAERPASSRPEPGTAAHTPSPVAAPADAPRMRLPARPAPRAADPGDDANVVAVVGMGLVLPGANGPEEFWELLRGGEPVFDEPGERFRRDAFLSDEPGAEDRAYTFRGGYLHEPRLHKEAKARSCAQDVSAQWLRHSIAQAYENVTRRPEDRVECFVGTTVEGNQHLEESLLVQLSARRLPAHWPDPRADRDALPGRLRALLRRHYPFATGHGPGHLPDRVVDAAIAELLPPGSPYTAVDTACSSSLYAVDLGTKILMAEGCDVAVCAGVFTNTPRFSIMFSALRGLSGSGGVHAFDRAADGTLFSDGAGAVVLKTLRRAREDGDEVLALLGGLGAASDGRGKAVYAPNRSGQERAVRRARQVNDLAAEDVDWIVAHGTGTSVGDRVELDTLEALAPPAGYPCTSNKSLVGHTGWPAGVVSLIHAVLGLRHGLIPAQRPPTDLPEDLRDKRVRVPAADVPLPRRDDRARTVGVSAFGFGGTDAHLLVQDVPPAGHPLPRSVPCPDLDDVVLVGWSAHLPGDPSPEQVRARLAAGEPPASLAAFPTPYPAPSARELRMAPRTVRTVDHTQLMALAVAARFAEEHGALWEGVEERTGVLAAHTGPVTTAIVTALRCYADDLGNLRARPEDGVPAAALESALRDCLDEVRRECEVTNEDTLPGIGPNIIPARLANRLDLHGPALTLDTGASSALTAVRTASHYLTAGEIDLALVLAMNGNSTPELAALLDEPADRLAEGAFLLALAKRSDAEAKGWPVLCALTTDPRPDRRSVPDGPARARTYLAADGAIDLLAALAGQPERPVTVTGAFPGPAVTVHPAIETGDASRRANHVVPVPPRDTVTTRHVPRLEPLPPLPDAGGAIPAGCLVLTDEVSAPAVTAPAGAASATVVVVRPGDDPEAVVEPVLGTSDRRYRHLRVYASCQDEPGPAVLPLALHEALFLAAQRCADDLEEGSLGVLLADPMRQGVPGAVTGMFTGFVKSLSWELPGCACRVLICDEPVEVSWRELEAELGHGRGLPLTFRRSGTRYRQRLRPVPPRTGPLPLRPGDVVVATGGARGITAATVEGLLDHVPVKVWLLGSSSLPDVPADLLAAGEEELPRHRARFIAEGRNSGDGASVAELNRGFERLLRARESLLTLQRLRRRCGQDSVRYLTCDVTDPAAVREAVGTVLAQDGRVDLLINGAGVHHPGDLARKTLREFRRVRDVKLDGYRNLKDAFTASPPRLWCNFGSVTGLVGLPGEVEYSSGNDFLAAAARHERVVGQRDEYTIAWTVWDEVGLGGNAVTQSLLTRVQRLSSMSKAEGVAHFVTELAQPGPRDSVVSFIGASERESFERQFPGYLATPPSAAPTSGFLGVADSHDERSATWRLVLDEHRAGYLSEHLVDGKPTLPGTMLMGVAVEAARALLPGEPIHALRDLSFSQWVRATARTAEYRITAVVNHGRSTARPSVLVRVTSDVTTPGGRVLRRDREHFRATVLTGPPRRVTTPVPGEDIDQPVGSPYYDPRSPVLLSGGFRTTSEWRAGRSGASALWRPDPGSLPEVCAVLALPTLLLDGLARTRPLCPVAEGVQELEVPRYVRRVEWFTGDTDVDLAERHPAGIRLHWDAATGVFSAVAPDGNPLTVMEGVQTVSKGRVGITGAAVSV</sequence>
<dbReference type="GO" id="GO:0071770">
    <property type="term" value="P:DIM/DIP cell wall layer assembly"/>
    <property type="evidence" value="ECO:0007669"/>
    <property type="project" value="TreeGrafter"/>
</dbReference>
<dbReference type="FunFam" id="3.40.50.720:FF:000084">
    <property type="entry name" value="Short-chain dehydrogenase reductase"/>
    <property type="match status" value="1"/>
</dbReference>
<dbReference type="Pfam" id="PF13561">
    <property type="entry name" value="adh_short_C2"/>
    <property type="match status" value="1"/>
</dbReference>
<dbReference type="RefSeq" id="WP_076155030.1">
    <property type="nucleotide sequence ID" value="NZ_JBEZVB010000036.1"/>
</dbReference>
<evidence type="ECO:0000256" key="3">
    <source>
        <dbReference type="ARBA" id="ARBA00023002"/>
    </source>
</evidence>
<dbReference type="CDD" id="cd00833">
    <property type="entry name" value="PKS"/>
    <property type="match status" value="1"/>
</dbReference>
<evidence type="ECO:0000259" key="7">
    <source>
        <dbReference type="PROSITE" id="PS52004"/>
    </source>
</evidence>
<feature type="domain" description="PKS/mFAS DH" evidence="8">
    <location>
        <begin position="1635"/>
        <end position="1922"/>
    </location>
</feature>
<name>A0A1R0L3S0_9PSEU</name>
<dbReference type="InterPro" id="IPR049552">
    <property type="entry name" value="PKS_DH_N"/>
</dbReference>
<comment type="caution">
    <text evidence="9">The sequence shown here is derived from an EMBL/GenBank/DDBJ whole genome shotgun (WGS) entry which is preliminary data.</text>
</comment>
<dbReference type="Gene3D" id="3.10.129.110">
    <property type="entry name" value="Polyketide synthase dehydratase"/>
    <property type="match status" value="1"/>
</dbReference>
<dbReference type="SUPFAM" id="SSF53901">
    <property type="entry name" value="Thiolase-like"/>
    <property type="match status" value="2"/>
</dbReference>
<evidence type="ECO:0000256" key="2">
    <source>
        <dbReference type="ARBA" id="ARBA00022553"/>
    </source>
</evidence>
<dbReference type="STRING" id="76021.BS329_01690"/>
<dbReference type="OrthoDB" id="4490964at2"/>
<evidence type="ECO:0000313" key="9">
    <source>
        <dbReference type="EMBL" id="OLZ57409.1"/>
    </source>
</evidence>
<keyword evidence="1" id="KW-0596">Phosphopantetheine</keyword>
<dbReference type="PRINTS" id="PR00081">
    <property type="entry name" value="GDHRDH"/>
</dbReference>
<dbReference type="PROSITE" id="PS52019">
    <property type="entry name" value="PKS_MFAS_DH"/>
    <property type="match status" value="1"/>
</dbReference>
<evidence type="ECO:0000256" key="6">
    <source>
        <dbReference type="SAM" id="MobiDB-lite"/>
    </source>
</evidence>
<feature type="active site" description="Proton acceptor; for dehydratase activity" evidence="4">
    <location>
        <position position="1666"/>
    </location>
</feature>
<dbReference type="PANTHER" id="PTHR43775:SF37">
    <property type="entry name" value="SI:DKEY-61P9.11"/>
    <property type="match status" value="1"/>
</dbReference>
<feature type="active site" description="Proton donor; for dehydratase activity" evidence="4">
    <location>
        <position position="1838"/>
    </location>
</feature>
<gene>
    <name evidence="9" type="ORF">BS329_01690</name>
</gene>
<dbReference type="EMBL" id="MQUQ01000001">
    <property type="protein sequence ID" value="OLZ57409.1"/>
    <property type="molecule type" value="Genomic_DNA"/>
</dbReference>
<dbReference type="InterPro" id="IPR002347">
    <property type="entry name" value="SDR_fam"/>
</dbReference>
<dbReference type="InterPro" id="IPR013968">
    <property type="entry name" value="PKS_KR"/>
</dbReference>
<dbReference type="GO" id="GO:0006633">
    <property type="term" value="P:fatty acid biosynthetic process"/>
    <property type="evidence" value="ECO:0007669"/>
    <property type="project" value="TreeGrafter"/>
</dbReference>